<sequence length="261" mass="30113">MNAISKIRELEVLKMKIDIDEKYHEKDKNKLVQEEEGKRQQLENVIGDLKNRNADQADKLNQLGQANYRKDKEIEEMKTRHEEMLKIKEELSVKISVLEEKIKYSSETCDQQQVEIKELKKELSRVEKELQVMKIDKMLQENAINGLKKELKQEHAEVKAQLDSIKNHSKESEKKLSEIAATCASLAKIALAKDGESNVNFHDVAHVNLSVNQNGGKTGMTVMRKAVPLRVFNPKIPRTGKKLYSSKNTNYFSRKDHQKTE</sequence>
<name>A0A8B6CZX5_MYTGA</name>
<evidence type="ECO:0000313" key="3">
    <source>
        <dbReference type="EMBL" id="VDI13016.1"/>
    </source>
</evidence>
<feature type="coiled-coil region" evidence="1">
    <location>
        <begin position="32"/>
        <end position="168"/>
    </location>
</feature>
<evidence type="ECO:0000256" key="2">
    <source>
        <dbReference type="SAM" id="MobiDB-lite"/>
    </source>
</evidence>
<organism evidence="3 4">
    <name type="scientific">Mytilus galloprovincialis</name>
    <name type="common">Mediterranean mussel</name>
    <dbReference type="NCBI Taxonomy" id="29158"/>
    <lineage>
        <taxon>Eukaryota</taxon>
        <taxon>Metazoa</taxon>
        <taxon>Spiralia</taxon>
        <taxon>Lophotrochozoa</taxon>
        <taxon>Mollusca</taxon>
        <taxon>Bivalvia</taxon>
        <taxon>Autobranchia</taxon>
        <taxon>Pteriomorphia</taxon>
        <taxon>Mytilida</taxon>
        <taxon>Mytiloidea</taxon>
        <taxon>Mytilidae</taxon>
        <taxon>Mytilinae</taxon>
        <taxon>Mytilus</taxon>
    </lineage>
</organism>
<accession>A0A8B6CZX5</accession>
<feature type="region of interest" description="Disordered" evidence="2">
    <location>
        <begin position="239"/>
        <end position="261"/>
    </location>
</feature>
<dbReference type="EMBL" id="UYJE01002704">
    <property type="protein sequence ID" value="VDI13016.1"/>
    <property type="molecule type" value="Genomic_DNA"/>
</dbReference>
<dbReference type="OrthoDB" id="6158963at2759"/>
<proteinExistence type="predicted"/>
<keyword evidence="1" id="KW-0175">Coiled coil</keyword>
<dbReference type="AlphaFoldDB" id="A0A8B6CZX5"/>
<evidence type="ECO:0000256" key="1">
    <source>
        <dbReference type="SAM" id="Coils"/>
    </source>
</evidence>
<protein>
    <submittedName>
        <fullName evidence="3">Uncharacterized protein</fullName>
    </submittedName>
</protein>
<gene>
    <name evidence="3" type="ORF">MGAL_10B023878</name>
</gene>
<evidence type="ECO:0000313" key="4">
    <source>
        <dbReference type="Proteomes" id="UP000596742"/>
    </source>
</evidence>
<keyword evidence="4" id="KW-1185">Reference proteome</keyword>
<comment type="caution">
    <text evidence="3">The sequence shown here is derived from an EMBL/GenBank/DDBJ whole genome shotgun (WGS) entry which is preliminary data.</text>
</comment>
<dbReference type="Proteomes" id="UP000596742">
    <property type="component" value="Unassembled WGS sequence"/>
</dbReference>
<reference evidence="3" key="1">
    <citation type="submission" date="2018-11" db="EMBL/GenBank/DDBJ databases">
        <authorList>
            <person name="Alioto T."/>
            <person name="Alioto T."/>
        </authorList>
    </citation>
    <scope>NUCLEOTIDE SEQUENCE</scope>
</reference>